<dbReference type="FunCoup" id="C5DF25">
    <property type="interactions" value="725"/>
</dbReference>
<dbReference type="GO" id="GO:0008270">
    <property type="term" value="F:zinc ion binding"/>
    <property type="evidence" value="ECO:0007669"/>
    <property type="project" value="UniProtKB-KW"/>
</dbReference>
<evidence type="ECO:0000259" key="22">
    <source>
        <dbReference type="Pfam" id="PF00136"/>
    </source>
</evidence>
<dbReference type="STRING" id="559295.C5DF25"/>
<evidence type="ECO:0000256" key="15">
    <source>
        <dbReference type="ARBA" id="ARBA00023125"/>
    </source>
</evidence>
<sequence>MSSGAPESGSFSTLAEDLIHIQINSYDSYQEVPGAFDRLSGNSLPNRQFNHVPVIRVYGSLPSGHNVLCHIHGAFPYIYVPYDGEKGDSAQTIQSRCTQLHSCLETKLKESYNRKGSAEEEEGKEKEKKDGFPENLKFVADVSPIRAVPFYGYHVGYSVFYKISLLSSATTTKTAEFLREGKATGKRSQVFEAHIPFLLQFSADYNLFGCSWLKLSKCFFRSPLLNPAHSQDLLQRNESLDEFLGRFYRKGENESGDDCERIGNSLLEIDAVPQFINNRNEIDFRDIHGTLFESSQIGPDETLFIPSTKNLWTQTTHLRKQFGLDPYQPIPEQHRFSRLPEWQSHKELLSFLQKAKDRTIPKSKSFSESVSKSMFSAARHLDLPHESLCQLWPDSHPRVGLDLSHRVQNQNTNRESFNSDSTSNDIVYSSDSETASEREMEMEQFHNTENTKEGKKTETEARLQSSAPLNPQKDTGAVDSFNDQILTQSMAHKRPSKGEGLLNQRPKKLIRPVYAQSISAPSSGFRYKKLSLEFYNILQDLEDRGIPKIDYMDPYFRSPEDLKKKDYIYSGRKFSLNSTHVTCRRPIEFANRTVRLESTSDERQPKNSWKYAIAPPTYSTVHDYILHTCKVNYRSQIDFKTMSNERGYKFKSNNSLKGLNSGDHNPLSHLTLEIFATSKANRLPDPNFDPVQLIFWKIDPDSFPIDIGISTEGIMAYHEKDDAEFISHLNSASWSTPVAFFQSEEEMINGVADLVLLLDPDIISGFELHSSSWGYLIERLESAYERDLCEEIARVKYKTFNKRKDVWGFSHDSGIHIAGRHTLNIWRLLRSGLNLLKYTLENITFHVLHERLPHFSPSALTSLWESRSNITALTTLISYWKKRVNINMKLLHSQQTINQTIEQARLIGIDFYSVISRGSQYKVESVLMRLCKCEHFLVLSPSKTQVRDQKALECIPLVMEPESAFYKSPLVVLDFQSLYPSIMIGYNYCYSTIVGTVHEYNSKKTAIGASKVKFARGLLHELEDHLTISPNGVMYLKESVRKSMLAKMLTDILHTRLMIKATMSDLKSKNETVAKLLNNKQVALKLLANVTYGYTSASFSGRMPCSDVADSIVQTGRETLEKAISLIESHSQWGAKVVYGDTDSLFVYFPGKSREEAFKFGKEMAKAITTCNPFPITLKFEKVYHPCLLVSKKRYVGYSFEKEDQNEPKFDAKGIETVRRDGHPAQQKIVEKSLRILFDSKDLSAVKSYVQDQFRKIMKGQVSVQDFCFAREVKLGSYKSEKTAPPGAVVAAKKKAADHRAGPQYRERIPYVVVKGRPGQILRERCVPPEMFLSNDSLELDATYYITKTLLPPLQRFFNLIGVDVSQWYVEMPRFQDIGNYQDGNLPEFMRTTSCFNCKKEIREKTKDLCAECFENKSQTITNLLQEDVSIRKHFKSILTVCRACCQPFTKNSLDNLNKIVTQCDAQDCPVYYSRVKYKGYMSTARSAQLRDILKGLDHW</sequence>
<keyword evidence="11 20" id="KW-0862">Zinc</keyword>
<dbReference type="GO" id="GO:0003887">
    <property type="term" value="F:DNA-directed DNA polymerase activity"/>
    <property type="evidence" value="ECO:0007669"/>
    <property type="project" value="UniProtKB-KW"/>
</dbReference>
<feature type="domain" description="DNA polymerase zeta catalytic subunit N-terminal" evidence="26">
    <location>
        <begin position="20"/>
        <end position="72"/>
    </location>
</feature>
<dbReference type="InterPro" id="IPR006133">
    <property type="entry name" value="DNA-dir_DNA_pol_B_exonuc"/>
</dbReference>
<evidence type="ECO:0000256" key="6">
    <source>
        <dbReference type="ARBA" id="ARBA00022695"/>
    </source>
</evidence>
<dbReference type="PANTHER" id="PTHR45812:SF1">
    <property type="entry name" value="DNA POLYMERASE ZETA CATALYTIC SUBUNIT"/>
    <property type="match status" value="1"/>
</dbReference>
<evidence type="ECO:0000256" key="2">
    <source>
        <dbReference type="ARBA" id="ARBA00004123"/>
    </source>
</evidence>
<dbReference type="Pfam" id="PF24065">
    <property type="entry name" value="REV3_N"/>
    <property type="match status" value="1"/>
</dbReference>
<dbReference type="SMART" id="SM00486">
    <property type="entry name" value="POLBc"/>
    <property type="match status" value="1"/>
</dbReference>
<comment type="subunit">
    <text evidence="19">Forms DNA polymerase zeta with REV7.</text>
</comment>
<feature type="region of interest" description="Disordered" evidence="21">
    <location>
        <begin position="410"/>
        <end position="478"/>
    </location>
</feature>
<dbReference type="InterPro" id="IPR025687">
    <property type="entry name" value="Znf-C4pol"/>
</dbReference>
<dbReference type="GO" id="GO:0016035">
    <property type="term" value="C:zeta DNA polymerase complex"/>
    <property type="evidence" value="ECO:0007669"/>
    <property type="project" value="InterPro"/>
</dbReference>
<keyword evidence="15 20" id="KW-0238">DNA-binding</keyword>
<dbReference type="Gene3D" id="3.30.420.10">
    <property type="entry name" value="Ribonuclease H-like superfamily/Ribonuclease H"/>
    <property type="match status" value="1"/>
</dbReference>
<reference evidence="27 28" key="1">
    <citation type="journal article" date="2009" name="Genome Res.">
        <title>Comparative genomics of protoploid Saccharomycetaceae.</title>
        <authorList>
            <consortium name="The Genolevures Consortium"/>
            <person name="Souciet J.-L."/>
            <person name="Dujon B."/>
            <person name="Gaillardin C."/>
            <person name="Johnston M."/>
            <person name="Baret P.V."/>
            <person name="Cliften P."/>
            <person name="Sherman D.J."/>
            <person name="Weissenbach J."/>
            <person name="Westhof E."/>
            <person name="Wincker P."/>
            <person name="Jubin C."/>
            <person name="Poulain J."/>
            <person name="Barbe V."/>
            <person name="Segurens B."/>
            <person name="Artiguenave F."/>
            <person name="Anthouard V."/>
            <person name="Vacherie B."/>
            <person name="Val M.-E."/>
            <person name="Fulton R.S."/>
            <person name="Minx P."/>
            <person name="Wilson R."/>
            <person name="Durrens P."/>
            <person name="Jean G."/>
            <person name="Marck C."/>
            <person name="Martin T."/>
            <person name="Nikolski M."/>
            <person name="Rolland T."/>
            <person name="Seret M.-L."/>
            <person name="Casaregola S."/>
            <person name="Despons L."/>
            <person name="Fairhead C."/>
            <person name="Fischer G."/>
            <person name="Lafontaine I."/>
            <person name="Leh V."/>
            <person name="Lemaire M."/>
            <person name="de Montigny J."/>
            <person name="Neuveglise C."/>
            <person name="Thierry A."/>
            <person name="Blanc-Lenfle I."/>
            <person name="Bleykasten C."/>
            <person name="Diffels J."/>
            <person name="Fritsch E."/>
            <person name="Frangeul L."/>
            <person name="Goeffon A."/>
            <person name="Jauniaux N."/>
            <person name="Kachouri-Lafond R."/>
            <person name="Payen C."/>
            <person name="Potier S."/>
            <person name="Pribylova L."/>
            <person name="Ozanne C."/>
            <person name="Richard G.-F."/>
            <person name="Sacerdot C."/>
            <person name="Straub M.-L."/>
            <person name="Talla E."/>
        </authorList>
    </citation>
    <scope>NUCLEOTIDE SEQUENCE [LARGE SCALE GENOMIC DNA]</scope>
    <source>
        <strain evidence="28">ATCC 56472 / CBS 6340 / NRRL Y-8284</strain>
    </source>
</reference>
<proteinExistence type="inferred from homology"/>
<keyword evidence="17 20" id="KW-0539">Nucleus</keyword>
<feature type="domain" description="DNA-directed DNA polymerase family B multifunctional" evidence="22">
    <location>
        <begin position="910"/>
        <end position="1360"/>
    </location>
</feature>
<evidence type="ECO:0000256" key="16">
    <source>
        <dbReference type="ARBA" id="ARBA00023204"/>
    </source>
</evidence>
<dbReference type="KEGG" id="lth:KLTH0D11682g"/>
<dbReference type="OMA" id="GRNKMGF"/>
<dbReference type="Gene3D" id="3.90.1600.10">
    <property type="entry name" value="Palm domain of DNA polymerase"/>
    <property type="match status" value="1"/>
</dbReference>
<dbReference type="GeneID" id="8295458"/>
<feature type="domain" description="DNA-directed DNA polymerase family B exonuclease" evidence="23">
    <location>
        <begin position="660"/>
        <end position="843"/>
    </location>
</feature>
<dbReference type="InterPro" id="IPR056447">
    <property type="entry name" value="REV3_N"/>
</dbReference>
<dbReference type="InterPro" id="IPR036397">
    <property type="entry name" value="RNaseH_sf"/>
</dbReference>
<keyword evidence="5 20" id="KW-0808">Transferase</keyword>
<gene>
    <name evidence="27" type="ordered locus">KLTH0D11682g</name>
</gene>
<dbReference type="GO" id="GO:0042276">
    <property type="term" value="P:error-prone translesion synthesis"/>
    <property type="evidence" value="ECO:0007669"/>
    <property type="project" value="TreeGrafter"/>
</dbReference>
<evidence type="ECO:0000259" key="24">
    <source>
        <dbReference type="Pfam" id="PF14260"/>
    </source>
</evidence>
<evidence type="ECO:0000256" key="3">
    <source>
        <dbReference type="ARBA" id="ARBA00005755"/>
    </source>
</evidence>
<feature type="compositionally biased region" description="Polar residues" evidence="21">
    <location>
        <begin position="410"/>
        <end position="433"/>
    </location>
</feature>
<dbReference type="SUPFAM" id="SSF53098">
    <property type="entry name" value="Ribonuclease H-like"/>
    <property type="match status" value="1"/>
</dbReference>
<dbReference type="Gene3D" id="3.30.342.10">
    <property type="entry name" value="DNA Polymerase, chain B, domain 1"/>
    <property type="match status" value="1"/>
</dbReference>
<evidence type="ECO:0000256" key="5">
    <source>
        <dbReference type="ARBA" id="ARBA00022679"/>
    </source>
</evidence>
<evidence type="ECO:0000256" key="21">
    <source>
        <dbReference type="SAM" id="MobiDB-lite"/>
    </source>
</evidence>
<keyword evidence="10 20" id="KW-0863">Zinc-finger</keyword>
<keyword evidence="7 20" id="KW-0235">DNA replication</keyword>
<evidence type="ECO:0000259" key="25">
    <source>
        <dbReference type="Pfam" id="PF24055"/>
    </source>
</evidence>
<keyword evidence="13 20" id="KW-0408">Iron</keyword>
<dbReference type="InterPro" id="IPR056435">
    <property type="entry name" value="DPOD/Z_N"/>
</dbReference>
<evidence type="ECO:0000259" key="26">
    <source>
        <dbReference type="Pfam" id="PF24065"/>
    </source>
</evidence>
<evidence type="ECO:0000256" key="10">
    <source>
        <dbReference type="ARBA" id="ARBA00022771"/>
    </source>
</evidence>
<accession>C5DF25</accession>
<dbReference type="CDD" id="cd05534">
    <property type="entry name" value="POLBc_zeta"/>
    <property type="match status" value="1"/>
</dbReference>
<evidence type="ECO:0000256" key="9">
    <source>
        <dbReference type="ARBA" id="ARBA00022763"/>
    </source>
</evidence>
<protein>
    <recommendedName>
        <fullName evidence="20">DNA polymerase</fullName>
        <ecNumber evidence="20">2.7.7.7</ecNumber>
    </recommendedName>
</protein>
<dbReference type="SUPFAM" id="SSF56672">
    <property type="entry name" value="DNA/RNA polymerases"/>
    <property type="match status" value="1"/>
</dbReference>
<evidence type="ECO:0000313" key="28">
    <source>
        <dbReference type="Proteomes" id="UP000002036"/>
    </source>
</evidence>
<dbReference type="Pfam" id="PF00136">
    <property type="entry name" value="DNA_pol_B"/>
    <property type="match status" value="1"/>
</dbReference>
<evidence type="ECO:0000256" key="14">
    <source>
        <dbReference type="ARBA" id="ARBA00023014"/>
    </source>
</evidence>
<dbReference type="InterPro" id="IPR006172">
    <property type="entry name" value="DNA-dir_DNA_pol_B"/>
</dbReference>
<keyword evidence="9" id="KW-0227">DNA damage</keyword>
<evidence type="ECO:0000256" key="19">
    <source>
        <dbReference type="ARBA" id="ARBA00066055"/>
    </source>
</evidence>
<evidence type="ECO:0000256" key="4">
    <source>
        <dbReference type="ARBA" id="ARBA00022485"/>
    </source>
</evidence>
<dbReference type="InParanoid" id="C5DF25"/>
<dbReference type="Gene3D" id="1.10.287.690">
    <property type="entry name" value="Helix hairpin bin"/>
    <property type="match status" value="1"/>
</dbReference>
<dbReference type="Pfam" id="PF24055">
    <property type="entry name" value="POL3_N"/>
    <property type="match status" value="1"/>
</dbReference>
<comment type="similarity">
    <text evidence="3 20">Belongs to the DNA polymerase type-B family.</text>
</comment>
<dbReference type="PANTHER" id="PTHR45812">
    <property type="entry name" value="DNA POLYMERASE ZETA CATALYTIC SUBUNIT"/>
    <property type="match status" value="1"/>
</dbReference>
<comment type="catalytic activity">
    <reaction evidence="18 20">
        <text>DNA(n) + a 2'-deoxyribonucleoside 5'-triphosphate = DNA(n+1) + diphosphate</text>
        <dbReference type="Rhea" id="RHEA:22508"/>
        <dbReference type="Rhea" id="RHEA-COMP:17339"/>
        <dbReference type="Rhea" id="RHEA-COMP:17340"/>
        <dbReference type="ChEBI" id="CHEBI:33019"/>
        <dbReference type="ChEBI" id="CHEBI:61560"/>
        <dbReference type="ChEBI" id="CHEBI:173112"/>
        <dbReference type="EC" id="2.7.7.7"/>
    </reaction>
</comment>
<dbReference type="HOGENOM" id="CLU_000203_3_1_1"/>
<dbReference type="GO" id="GO:0005634">
    <property type="term" value="C:nucleus"/>
    <property type="evidence" value="ECO:0007669"/>
    <property type="project" value="UniProtKB-SubCell"/>
</dbReference>
<keyword evidence="28" id="KW-1185">Reference proteome</keyword>
<dbReference type="CDD" id="cd05778">
    <property type="entry name" value="DNA_polB_zeta_exo"/>
    <property type="match status" value="1"/>
</dbReference>
<evidence type="ECO:0000256" key="8">
    <source>
        <dbReference type="ARBA" id="ARBA00022723"/>
    </source>
</evidence>
<evidence type="ECO:0000256" key="13">
    <source>
        <dbReference type="ARBA" id="ARBA00023004"/>
    </source>
</evidence>
<feature type="domain" description="C4-type zinc-finger of DNA polymerase delta" evidence="24">
    <location>
        <begin position="1395"/>
        <end position="1475"/>
    </location>
</feature>
<organism evidence="27 28">
    <name type="scientific">Lachancea thermotolerans (strain ATCC 56472 / CBS 6340 / NRRL Y-8284)</name>
    <name type="common">Yeast</name>
    <name type="synonym">Kluyveromyces thermotolerans</name>
    <dbReference type="NCBI Taxonomy" id="559295"/>
    <lineage>
        <taxon>Eukaryota</taxon>
        <taxon>Fungi</taxon>
        <taxon>Dikarya</taxon>
        <taxon>Ascomycota</taxon>
        <taxon>Saccharomycotina</taxon>
        <taxon>Saccharomycetes</taxon>
        <taxon>Saccharomycetales</taxon>
        <taxon>Saccharomycetaceae</taxon>
        <taxon>Lachancea</taxon>
    </lineage>
</organism>
<evidence type="ECO:0000256" key="18">
    <source>
        <dbReference type="ARBA" id="ARBA00049244"/>
    </source>
</evidence>
<dbReference type="GO" id="GO:0006260">
    <property type="term" value="P:DNA replication"/>
    <property type="evidence" value="ECO:0007669"/>
    <property type="project" value="UniProtKB-KW"/>
</dbReference>
<evidence type="ECO:0000259" key="23">
    <source>
        <dbReference type="Pfam" id="PF03104"/>
    </source>
</evidence>
<dbReference type="eggNOG" id="KOG0968">
    <property type="taxonomic scope" value="Eukaryota"/>
</dbReference>
<dbReference type="FunFam" id="1.10.132.60:FF:000007">
    <property type="entry name" value="DNA polymerase"/>
    <property type="match status" value="1"/>
</dbReference>
<dbReference type="InterPro" id="IPR017964">
    <property type="entry name" value="DNA-dir_DNA_pol_B_CS"/>
</dbReference>
<keyword evidence="4 20" id="KW-0004">4Fe-4S</keyword>
<comment type="subcellular location">
    <subcellularLocation>
        <location evidence="2 20">Nucleus</location>
    </subcellularLocation>
</comment>
<dbReference type="RefSeq" id="XP_002553218.1">
    <property type="nucleotide sequence ID" value="XM_002553172.1"/>
</dbReference>
<dbReference type="FunFam" id="1.10.287.690:FF:000002">
    <property type="entry name" value="DNA polymerase zeta"/>
    <property type="match status" value="1"/>
</dbReference>
<feature type="compositionally biased region" description="Polar residues" evidence="21">
    <location>
        <begin position="462"/>
        <end position="473"/>
    </location>
</feature>
<dbReference type="EMBL" id="CU928168">
    <property type="protein sequence ID" value="CAR22780.1"/>
    <property type="molecule type" value="Genomic_DNA"/>
</dbReference>
<name>C5DF25_LACTC</name>
<feature type="compositionally biased region" description="Basic and acidic residues" evidence="21">
    <location>
        <begin position="435"/>
        <end position="461"/>
    </location>
</feature>
<dbReference type="InterPro" id="IPR042087">
    <property type="entry name" value="DNA_pol_B_thumb"/>
</dbReference>
<keyword evidence="14 20" id="KW-0411">Iron-sulfur</keyword>
<evidence type="ECO:0000256" key="1">
    <source>
        <dbReference type="ARBA" id="ARBA00001966"/>
    </source>
</evidence>
<comment type="cofactor">
    <cofactor evidence="1 20">
        <name>[4Fe-4S] cluster</name>
        <dbReference type="ChEBI" id="CHEBI:49883"/>
    </cofactor>
</comment>
<dbReference type="GO" id="GO:0000724">
    <property type="term" value="P:double-strand break repair via homologous recombination"/>
    <property type="evidence" value="ECO:0007669"/>
    <property type="project" value="TreeGrafter"/>
</dbReference>
<dbReference type="GO" id="GO:0051539">
    <property type="term" value="F:4 iron, 4 sulfur cluster binding"/>
    <property type="evidence" value="ECO:0007669"/>
    <property type="project" value="UniProtKB-KW"/>
</dbReference>
<evidence type="ECO:0000256" key="12">
    <source>
        <dbReference type="ARBA" id="ARBA00022932"/>
    </source>
</evidence>
<dbReference type="InterPro" id="IPR012337">
    <property type="entry name" value="RNaseH-like_sf"/>
</dbReference>
<dbReference type="InterPro" id="IPR006134">
    <property type="entry name" value="DNA-dir_DNA_pol_B_multi_dom"/>
</dbReference>
<evidence type="ECO:0000256" key="17">
    <source>
        <dbReference type="ARBA" id="ARBA00023242"/>
    </source>
</evidence>
<dbReference type="PRINTS" id="PR00106">
    <property type="entry name" value="DNAPOLB"/>
</dbReference>
<keyword evidence="12 20" id="KW-0239">DNA-directed DNA polymerase</keyword>
<feature type="domain" description="DNA polymerase delta/zeta catalytic subunit N-terminal" evidence="25">
    <location>
        <begin position="73"/>
        <end position="169"/>
    </location>
</feature>
<keyword evidence="6 20" id="KW-0548">Nucleotidyltransferase</keyword>
<dbReference type="Proteomes" id="UP000002036">
    <property type="component" value="Chromosome D"/>
</dbReference>
<dbReference type="EC" id="2.7.7.7" evidence="20"/>
<dbReference type="InterPro" id="IPR023211">
    <property type="entry name" value="DNA_pol_palm_dom_sf"/>
</dbReference>
<dbReference type="Pfam" id="PF03104">
    <property type="entry name" value="DNA_pol_B_exo1"/>
    <property type="match status" value="1"/>
</dbReference>
<dbReference type="Gene3D" id="1.10.132.60">
    <property type="entry name" value="DNA polymerase family B, C-terminal domain"/>
    <property type="match status" value="1"/>
</dbReference>
<keyword evidence="16" id="KW-0234">DNA repair</keyword>
<evidence type="ECO:0000256" key="20">
    <source>
        <dbReference type="RuleBase" id="RU000442"/>
    </source>
</evidence>
<dbReference type="InterPro" id="IPR030559">
    <property type="entry name" value="PolZ_Rev3"/>
</dbReference>
<dbReference type="OrthoDB" id="2414538at2759"/>
<keyword evidence="8 20" id="KW-0479">Metal-binding</keyword>
<dbReference type="PROSITE" id="PS00116">
    <property type="entry name" value="DNA_POLYMERASE_B"/>
    <property type="match status" value="1"/>
</dbReference>
<dbReference type="InterPro" id="IPR043502">
    <property type="entry name" value="DNA/RNA_pol_sf"/>
</dbReference>
<dbReference type="GO" id="GO:0003677">
    <property type="term" value="F:DNA binding"/>
    <property type="evidence" value="ECO:0007669"/>
    <property type="project" value="UniProtKB-KW"/>
</dbReference>
<dbReference type="Pfam" id="PF14260">
    <property type="entry name" value="zf-C4pol"/>
    <property type="match status" value="1"/>
</dbReference>
<evidence type="ECO:0000256" key="11">
    <source>
        <dbReference type="ARBA" id="ARBA00022833"/>
    </source>
</evidence>
<dbReference type="GO" id="GO:0000166">
    <property type="term" value="F:nucleotide binding"/>
    <property type="evidence" value="ECO:0007669"/>
    <property type="project" value="InterPro"/>
</dbReference>
<evidence type="ECO:0000256" key="7">
    <source>
        <dbReference type="ARBA" id="ARBA00022705"/>
    </source>
</evidence>
<evidence type="ECO:0000313" key="27">
    <source>
        <dbReference type="EMBL" id="CAR22780.1"/>
    </source>
</evidence>